<keyword evidence="2" id="KW-0067">ATP-binding</keyword>
<dbReference type="InterPro" id="IPR045735">
    <property type="entry name" value="Spore_III_AA_AAA+_ATPase"/>
</dbReference>
<gene>
    <name evidence="4" type="ORF">H9841_06095</name>
</gene>
<name>A0A9D2BYP0_9FIRM</name>
<dbReference type="Proteomes" id="UP000823868">
    <property type="component" value="Unassembled WGS sequence"/>
</dbReference>
<proteinExistence type="predicted"/>
<reference evidence="4" key="2">
    <citation type="submission" date="2021-04" db="EMBL/GenBank/DDBJ databases">
        <authorList>
            <person name="Gilroy R."/>
        </authorList>
    </citation>
    <scope>NUCLEOTIDE SEQUENCE</scope>
    <source>
        <strain evidence="4">ChiBcec16_6824</strain>
    </source>
</reference>
<dbReference type="Pfam" id="PF19568">
    <property type="entry name" value="Spore_III_AA"/>
    <property type="match status" value="1"/>
</dbReference>
<dbReference type="InterPro" id="IPR003593">
    <property type="entry name" value="AAA+_ATPase"/>
</dbReference>
<protein>
    <submittedName>
        <fullName evidence="4">Stage III sporulation protein AB</fullName>
    </submittedName>
</protein>
<dbReference type="GO" id="GO:0005524">
    <property type="term" value="F:ATP binding"/>
    <property type="evidence" value="ECO:0007669"/>
    <property type="project" value="UniProtKB-KW"/>
</dbReference>
<reference evidence="4" key="1">
    <citation type="journal article" date="2021" name="PeerJ">
        <title>Extensive microbial diversity within the chicken gut microbiome revealed by metagenomics and culture.</title>
        <authorList>
            <person name="Gilroy R."/>
            <person name="Ravi A."/>
            <person name="Getino M."/>
            <person name="Pursley I."/>
            <person name="Horton D.L."/>
            <person name="Alikhan N.F."/>
            <person name="Baker D."/>
            <person name="Gharbi K."/>
            <person name="Hall N."/>
            <person name="Watson M."/>
            <person name="Adriaenssens E.M."/>
            <person name="Foster-Nyarko E."/>
            <person name="Jarju S."/>
            <person name="Secka A."/>
            <person name="Antonio M."/>
            <person name="Oren A."/>
            <person name="Chaudhuri R.R."/>
            <person name="La Ragione R."/>
            <person name="Hildebrand F."/>
            <person name="Pallen M.J."/>
        </authorList>
    </citation>
    <scope>NUCLEOTIDE SEQUENCE</scope>
    <source>
        <strain evidence="4">ChiBcec16_6824</strain>
    </source>
</reference>
<accession>A0A9D2BYP0</accession>
<dbReference type="EMBL" id="DXDX01000114">
    <property type="protein sequence ID" value="HIY21452.1"/>
    <property type="molecule type" value="Genomic_DNA"/>
</dbReference>
<dbReference type="AlphaFoldDB" id="A0A9D2BYP0"/>
<keyword evidence="1" id="KW-0547">Nucleotide-binding</keyword>
<dbReference type="PANTHER" id="PTHR20953:SF3">
    <property type="entry name" value="P-LOOP CONTAINING NUCLEOSIDE TRIPHOSPHATE HYDROLASES SUPERFAMILY PROTEIN"/>
    <property type="match status" value="1"/>
</dbReference>
<comment type="caution">
    <text evidence="4">The sequence shown here is derived from an EMBL/GenBank/DDBJ whole genome shotgun (WGS) entry which is preliminary data.</text>
</comment>
<evidence type="ECO:0000259" key="3">
    <source>
        <dbReference type="SMART" id="SM00382"/>
    </source>
</evidence>
<dbReference type="Gene3D" id="3.40.50.300">
    <property type="entry name" value="P-loop containing nucleotide triphosphate hydrolases"/>
    <property type="match status" value="1"/>
</dbReference>
<dbReference type="PANTHER" id="PTHR20953">
    <property type="entry name" value="KINASE-RELATED"/>
    <property type="match status" value="1"/>
</dbReference>
<organism evidence="4 5">
    <name type="scientific">Candidatus Flavonifractor merdigallinarum</name>
    <dbReference type="NCBI Taxonomy" id="2838589"/>
    <lineage>
        <taxon>Bacteria</taxon>
        <taxon>Bacillati</taxon>
        <taxon>Bacillota</taxon>
        <taxon>Clostridia</taxon>
        <taxon>Eubacteriales</taxon>
        <taxon>Oscillospiraceae</taxon>
        <taxon>Flavonifractor</taxon>
    </lineage>
</organism>
<dbReference type="SMART" id="SM00382">
    <property type="entry name" value="AAA"/>
    <property type="match status" value="1"/>
</dbReference>
<dbReference type="SUPFAM" id="SSF52540">
    <property type="entry name" value="P-loop containing nucleoside triphosphate hydrolases"/>
    <property type="match status" value="1"/>
</dbReference>
<dbReference type="InterPro" id="IPR027417">
    <property type="entry name" value="P-loop_NTPase"/>
</dbReference>
<feature type="domain" description="AAA+ ATPase" evidence="3">
    <location>
        <begin position="150"/>
        <end position="297"/>
    </location>
</feature>
<evidence type="ECO:0000256" key="2">
    <source>
        <dbReference type="ARBA" id="ARBA00022840"/>
    </source>
</evidence>
<evidence type="ECO:0000313" key="5">
    <source>
        <dbReference type="Proteomes" id="UP000823868"/>
    </source>
</evidence>
<sequence>MTKEERGRSEAFLQAAALLPRRLRGPLEELDGAVQGQIEEVRLRAGQSMTVLGPWGERPVPGAEEALLPGDLSLVLEVATRASAHTALSRVCSGYFTLEGGHRMGLCGSAVVERGEIRNLRQLSSLALRIARQRRGVCAPVLDKLRQGGGLQSTLILSPPGGGKTTLLRDLIRACSTGEGGPALRMAVADERGEVAALWEGLPQLDVGPCTDVLEGCPKAEGLMMLLRGMNPQVLCADEITAPADLAALETAANCGVSLLATAHGSSLEDLHRRPLYRQMLEAGIFQCLVTISGRGNGRTYTVTPLEDRPC</sequence>
<evidence type="ECO:0000313" key="4">
    <source>
        <dbReference type="EMBL" id="HIY21452.1"/>
    </source>
</evidence>
<evidence type="ECO:0000256" key="1">
    <source>
        <dbReference type="ARBA" id="ARBA00022741"/>
    </source>
</evidence>